<dbReference type="GO" id="GO:0009396">
    <property type="term" value="P:folic acid-containing compound biosynthetic process"/>
    <property type="evidence" value="ECO:0007669"/>
    <property type="project" value="TreeGrafter"/>
</dbReference>
<feature type="binding site" evidence="4">
    <location>
        <position position="70"/>
    </location>
    <ligand>
        <name>substrate</name>
    </ligand>
</feature>
<keyword evidence="5" id="KW-0460">Magnesium</keyword>
<dbReference type="InterPro" id="IPR002698">
    <property type="entry name" value="FTHF_cligase"/>
</dbReference>
<protein>
    <recommendedName>
        <fullName evidence="5">5-formyltetrahydrofolate cyclo-ligase</fullName>
        <ecNumber evidence="5">6.3.3.2</ecNumber>
    </recommendedName>
</protein>
<name>A0A4R3M2G2_9BURK</name>
<evidence type="ECO:0000313" key="6">
    <source>
        <dbReference type="EMBL" id="TCT07310.1"/>
    </source>
</evidence>
<dbReference type="PANTHER" id="PTHR23407">
    <property type="entry name" value="ATPASE INHIBITOR/5-FORMYLTETRAHYDROFOLATE CYCLO-LIGASE"/>
    <property type="match status" value="1"/>
</dbReference>
<comment type="cofactor">
    <cofactor evidence="5">
        <name>Mg(2+)</name>
        <dbReference type="ChEBI" id="CHEBI:18420"/>
    </cofactor>
</comment>
<comment type="caution">
    <text evidence="6">The sequence shown here is derived from an EMBL/GenBank/DDBJ whole genome shotgun (WGS) entry which is preliminary data.</text>
</comment>
<dbReference type="RefSeq" id="WP_132581983.1">
    <property type="nucleotide sequence ID" value="NZ_SMAJ01000006.1"/>
</dbReference>
<reference evidence="6 7" key="1">
    <citation type="submission" date="2019-03" db="EMBL/GenBank/DDBJ databases">
        <title>Genomic Encyclopedia of Type Strains, Phase IV (KMG-IV): sequencing the most valuable type-strain genomes for metagenomic binning, comparative biology and taxonomic classification.</title>
        <authorList>
            <person name="Goeker M."/>
        </authorList>
    </citation>
    <scope>NUCLEOTIDE SEQUENCE [LARGE SCALE GENOMIC DNA]</scope>
    <source>
        <strain evidence="6 7">DSM 24591</strain>
    </source>
</reference>
<evidence type="ECO:0000256" key="3">
    <source>
        <dbReference type="ARBA" id="ARBA00022840"/>
    </source>
</evidence>
<dbReference type="GO" id="GO:0005524">
    <property type="term" value="F:ATP binding"/>
    <property type="evidence" value="ECO:0007669"/>
    <property type="project" value="UniProtKB-KW"/>
</dbReference>
<dbReference type="Gene3D" id="3.40.50.10420">
    <property type="entry name" value="NagB/RpiA/CoA transferase-like"/>
    <property type="match status" value="1"/>
</dbReference>
<dbReference type="GO" id="GO:0035999">
    <property type="term" value="P:tetrahydrofolate interconversion"/>
    <property type="evidence" value="ECO:0007669"/>
    <property type="project" value="TreeGrafter"/>
</dbReference>
<dbReference type="AlphaFoldDB" id="A0A4R3M2G2"/>
<dbReference type="PIRSF" id="PIRSF006806">
    <property type="entry name" value="FTHF_cligase"/>
    <property type="match status" value="1"/>
</dbReference>
<keyword evidence="7" id="KW-1185">Reference proteome</keyword>
<dbReference type="NCBIfam" id="TIGR02727">
    <property type="entry name" value="MTHFS_bact"/>
    <property type="match status" value="1"/>
</dbReference>
<accession>A0A4R3M2G2</accession>
<dbReference type="EC" id="6.3.3.2" evidence="5"/>
<sequence>MNNTLENNAVPLRARLKQLRAEINPIDRHRGALLIRGRLFTWLATTRARLLAANRPAPQHIAAFWSMDEEPELQPLLHQWVEENGLTVSLPVVADIDAPLEFRVWTPDTEMQIGAYGIAEPQSELAPLPDLVLVPTLGYTRAGDRIGYGKGYYDRTLAAIKTQQHSCTTIGIAWSCGDLSSQAYTPAGHDVRLDAVLTDKGWAVPAPVLL</sequence>
<keyword evidence="3 4" id="KW-0067">ATP-binding</keyword>
<evidence type="ECO:0000256" key="5">
    <source>
        <dbReference type="RuleBase" id="RU361279"/>
    </source>
</evidence>
<dbReference type="Pfam" id="PF01812">
    <property type="entry name" value="5-FTHF_cyc-lig"/>
    <property type="match status" value="1"/>
</dbReference>
<keyword evidence="2 4" id="KW-0547">Nucleotide-binding</keyword>
<evidence type="ECO:0000313" key="7">
    <source>
        <dbReference type="Proteomes" id="UP000295525"/>
    </source>
</evidence>
<dbReference type="InterPro" id="IPR024185">
    <property type="entry name" value="FTHF_cligase-like_sf"/>
</dbReference>
<evidence type="ECO:0000256" key="2">
    <source>
        <dbReference type="ARBA" id="ARBA00022741"/>
    </source>
</evidence>
<dbReference type="PANTHER" id="PTHR23407:SF1">
    <property type="entry name" value="5-FORMYLTETRAHYDROFOLATE CYCLO-LIGASE"/>
    <property type="match status" value="1"/>
</dbReference>
<gene>
    <name evidence="6" type="ORF">EDC26_10634</name>
</gene>
<comment type="similarity">
    <text evidence="1 5">Belongs to the 5-formyltetrahydrofolate cyclo-ligase family.</text>
</comment>
<dbReference type="GO" id="GO:0046872">
    <property type="term" value="F:metal ion binding"/>
    <property type="evidence" value="ECO:0007669"/>
    <property type="project" value="UniProtKB-KW"/>
</dbReference>
<comment type="catalytic activity">
    <reaction evidence="5">
        <text>(6S)-5-formyl-5,6,7,8-tetrahydrofolate + ATP = (6R)-5,10-methenyltetrahydrofolate + ADP + phosphate</text>
        <dbReference type="Rhea" id="RHEA:10488"/>
        <dbReference type="ChEBI" id="CHEBI:30616"/>
        <dbReference type="ChEBI" id="CHEBI:43474"/>
        <dbReference type="ChEBI" id="CHEBI:57455"/>
        <dbReference type="ChEBI" id="CHEBI:57457"/>
        <dbReference type="ChEBI" id="CHEBI:456216"/>
        <dbReference type="EC" id="6.3.3.2"/>
    </reaction>
</comment>
<feature type="binding site" evidence="4">
    <location>
        <begin position="145"/>
        <end position="153"/>
    </location>
    <ligand>
        <name>ATP</name>
        <dbReference type="ChEBI" id="CHEBI:30616"/>
    </ligand>
</feature>
<dbReference type="Proteomes" id="UP000295525">
    <property type="component" value="Unassembled WGS sequence"/>
</dbReference>
<dbReference type="GO" id="GO:0030272">
    <property type="term" value="F:5-formyltetrahydrofolate cyclo-ligase activity"/>
    <property type="evidence" value="ECO:0007669"/>
    <property type="project" value="UniProtKB-EC"/>
</dbReference>
<evidence type="ECO:0000256" key="1">
    <source>
        <dbReference type="ARBA" id="ARBA00010638"/>
    </source>
</evidence>
<proteinExistence type="inferred from homology"/>
<evidence type="ECO:0000256" key="4">
    <source>
        <dbReference type="PIRSR" id="PIRSR006806-1"/>
    </source>
</evidence>
<dbReference type="OrthoDB" id="9801938at2"/>
<keyword evidence="5" id="KW-0479">Metal-binding</keyword>
<dbReference type="SUPFAM" id="SSF100950">
    <property type="entry name" value="NagB/RpiA/CoA transferase-like"/>
    <property type="match status" value="1"/>
</dbReference>
<dbReference type="InterPro" id="IPR037171">
    <property type="entry name" value="NagB/RpiA_transferase-like"/>
</dbReference>
<organism evidence="6 7">
    <name type="scientific">Paralcaligenes ureilyticus</name>
    <dbReference type="NCBI Taxonomy" id="627131"/>
    <lineage>
        <taxon>Bacteria</taxon>
        <taxon>Pseudomonadati</taxon>
        <taxon>Pseudomonadota</taxon>
        <taxon>Betaproteobacteria</taxon>
        <taxon>Burkholderiales</taxon>
        <taxon>Alcaligenaceae</taxon>
        <taxon>Paralcaligenes</taxon>
    </lineage>
</organism>
<dbReference type="EMBL" id="SMAJ01000006">
    <property type="protein sequence ID" value="TCT07310.1"/>
    <property type="molecule type" value="Genomic_DNA"/>
</dbReference>